<reference evidence="5" key="1">
    <citation type="submission" date="2020-05" db="EMBL/GenBank/DDBJ databases">
        <title>Identification of trans-AT polyketide cluster in two marine bacteria, producers of a novel glutaramide-containing polyketide sesbanimide D and analogs.</title>
        <authorList>
            <person name="Kacar D."/>
            <person name="Rodriguez P."/>
            <person name="Canedo L."/>
            <person name="Gonzalez E."/>
            <person name="Galan B."/>
            <person name="De La Calle F."/>
            <person name="Garcia J.L."/>
        </authorList>
    </citation>
    <scope>NUCLEOTIDE SEQUENCE</scope>
    <source>
        <strain evidence="5">PHM038</strain>
    </source>
</reference>
<dbReference type="Proteomes" id="UP000598467">
    <property type="component" value="Unassembled WGS sequence"/>
</dbReference>
<dbReference type="GO" id="GO:0009423">
    <property type="term" value="P:chorismate biosynthetic process"/>
    <property type="evidence" value="ECO:0007669"/>
    <property type="project" value="TreeGrafter"/>
</dbReference>
<sequence>MPITGATRLFPIIGHPVSGVFSPPAFNALFQKKNIDAVMVGLDIEPAALDGFWQVLRGSSNMLGCSITYPHKQAAFDAVDGMTDRAKRLGALNTIRREPDGRLTGDATDGLAMVSTIAGTGIEIRSKTAWITGAGGGAGKAIIDAFSEQGIGRLILEEIDPARCEAALRLVRDHWPKVEISDTLDDAQVLVNATTLGKSEKDPLPFPEAAIAKAELCCDVVTASGDTAFVQAAKAAGKTVVDGSGMGAGQLDVQLGFLGLDIGAD</sequence>
<evidence type="ECO:0000256" key="2">
    <source>
        <dbReference type="ARBA" id="ARBA00023002"/>
    </source>
</evidence>
<dbReference type="Pfam" id="PF08501">
    <property type="entry name" value="Shikimate_dh_N"/>
    <property type="match status" value="1"/>
</dbReference>
<dbReference type="GO" id="GO:0009073">
    <property type="term" value="P:aromatic amino acid family biosynthetic process"/>
    <property type="evidence" value="ECO:0007669"/>
    <property type="project" value="UniProtKB-KW"/>
</dbReference>
<name>A0A926NX75_9HYPH</name>
<dbReference type="GO" id="GO:0019632">
    <property type="term" value="P:shikimate metabolic process"/>
    <property type="evidence" value="ECO:0007669"/>
    <property type="project" value="TreeGrafter"/>
</dbReference>
<dbReference type="EMBL" id="JABFCZ010000012">
    <property type="protein sequence ID" value="MBD1546974.1"/>
    <property type="molecule type" value="Genomic_DNA"/>
</dbReference>
<dbReference type="GO" id="GO:0050661">
    <property type="term" value="F:NADP binding"/>
    <property type="evidence" value="ECO:0007669"/>
    <property type="project" value="TreeGrafter"/>
</dbReference>
<dbReference type="AlphaFoldDB" id="A0A926NX75"/>
<evidence type="ECO:0000256" key="3">
    <source>
        <dbReference type="ARBA" id="ARBA00023141"/>
    </source>
</evidence>
<evidence type="ECO:0000259" key="4">
    <source>
        <dbReference type="Pfam" id="PF08501"/>
    </source>
</evidence>
<proteinExistence type="predicted"/>
<organism evidence="5 6">
    <name type="scientific">Roseibium aggregatum</name>
    <dbReference type="NCBI Taxonomy" id="187304"/>
    <lineage>
        <taxon>Bacteria</taxon>
        <taxon>Pseudomonadati</taxon>
        <taxon>Pseudomonadota</taxon>
        <taxon>Alphaproteobacteria</taxon>
        <taxon>Hyphomicrobiales</taxon>
        <taxon>Stappiaceae</taxon>
        <taxon>Roseibium</taxon>
    </lineage>
</organism>
<dbReference type="GO" id="GO:0005829">
    <property type="term" value="C:cytosol"/>
    <property type="evidence" value="ECO:0007669"/>
    <property type="project" value="TreeGrafter"/>
</dbReference>
<comment type="pathway">
    <text evidence="1">Metabolic intermediate biosynthesis; chorismate biosynthesis; chorismate from D-erythrose 4-phosphate and phosphoenolpyruvate: step 4/7.</text>
</comment>
<evidence type="ECO:0000313" key="6">
    <source>
        <dbReference type="Proteomes" id="UP000598467"/>
    </source>
</evidence>
<dbReference type="PANTHER" id="PTHR21089:SF1">
    <property type="entry name" value="BIFUNCTIONAL 3-DEHYDROQUINATE DEHYDRATASE_SHIKIMATE DEHYDROGENASE, CHLOROPLASTIC"/>
    <property type="match status" value="1"/>
</dbReference>
<keyword evidence="2" id="KW-0560">Oxidoreductase</keyword>
<dbReference type="Gene3D" id="3.40.50.720">
    <property type="entry name" value="NAD(P)-binding Rossmann-like Domain"/>
    <property type="match status" value="1"/>
</dbReference>
<comment type="caution">
    <text evidence="5">The sequence shown here is derived from an EMBL/GenBank/DDBJ whole genome shotgun (WGS) entry which is preliminary data.</text>
</comment>
<evidence type="ECO:0000256" key="1">
    <source>
        <dbReference type="ARBA" id="ARBA00004871"/>
    </source>
</evidence>
<dbReference type="InterPro" id="IPR036291">
    <property type="entry name" value="NAD(P)-bd_dom_sf"/>
</dbReference>
<dbReference type="Gene3D" id="3.40.50.10860">
    <property type="entry name" value="Leucine Dehydrogenase, chain A, domain 1"/>
    <property type="match status" value="1"/>
</dbReference>
<gene>
    <name evidence="5" type="ORF">HK439_11925</name>
</gene>
<keyword evidence="3" id="KW-0057">Aromatic amino acid biosynthesis</keyword>
<dbReference type="InterPro" id="IPR013708">
    <property type="entry name" value="Shikimate_DH-bd_N"/>
</dbReference>
<dbReference type="SUPFAM" id="SSF51735">
    <property type="entry name" value="NAD(P)-binding Rossmann-fold domains"/>
    <property type="match status" value="1"/>
</dbReference>
<accession>A0A926NX75</accession>
<dbReference type="RefSeq" id="WP_190291733.1">
    <property type="nucleotide sequence ID" value="NZ_JABFCZ010000012.1"/>
</dbReference>
<protein>
    <submittedName>
        <fullName evidence="5">Shikimate dehydrogenase</fullName>
    </submittedName>
</protein>
<keyword evidence="3" id="KW-0028">Amino-acid biosynthesis</keyword>
<evidence type="ECO:0000313" key="5">
    <source>
        <dbReference type="EMBL" id="MBD1546974.1"/>
    </source>
</evidence>
<dbReference type="InterPro" id="IPR046346">
    <property type="entry name" value="Aminoacid_DH-like_N_sf"/>
</dbReference>
<feature type="domain" description="Shikimate dehydrogenase substrate binding N-terminal" evidence="4">
    <location>
        <begin position="12"/>
        <end position="95"/>
    </location>
</feature>
<dbReference type="PANTHER" id="PTHR21089">
    <property type="entry name" value="SHIKIMATE DEHYDROGENASE"/>
    <property type="match status" value="1"/>
</dbReference>
<dbReference type="SUPFAM" id="SSF53223">
    <property type="entry name" value="Aminoacid dehydrogenase-like, N-terminal domain"/>
    <property type="match status" value="1"/>
</dbReference>
<dbReference type="InterPro" id="IPR022893">
    <property type="entry name" value="Shikimate_DH_fam"/>
</dbReference>
<dbReference type="GO" id="GO:0004764">
    <property type="term" value="F:shikimate 3-dehydrogenase (NADP+) activity"/>
    <property type="evidence" value="ECO:0007669"/>
    <property type="project" value="InterPro"/>
</dbReference>